<dbReference type="GO" id="GO:0008893">
    <property type="term" value="F:guanosine-3',5'-bis(diphosphate) 3'-diphosphatase activity"/>
    <property type="evidence" value="ECO:0007669"/>
    <property type="project" value="UniProtKB-EC"/>
</dbReference>
<dbReference type="HAMAP" id="MF_00277">
    <property type="entry name" value="PII_uridylyl_transf"/>
    <property type="match status" value="1"/>
</dbReference>
<keyword evidence="1 8" id="KW-0808">Transferase</keyword>
<feature type="domain" description="ACT" evidence="9">
    <location>
        <begin position="686"/>
        <end position="768"/>
    </location>
</feature>
<dbReference type="Gene3D" id="1.10.3210.10">
    <property type="entry name" value="Hypothetical protein af1432"/>
    <property type="match status" value="1"/>
</dbReference>
<dbReference type="Pfam" id="PF01966">
    <property type="entry name" value="HD"/>
    <property type="match status" value="1"/>
</dbReference>
<dbReference type="InterPro" id="IPR045865">
    <property type="entry name" value="ACT-like_dom_sf"/>
</dbReference>
<evidence type="ECO:0000259" key="9">
    <source>
        <dbReference type="PROSITE" id="PS51671"/>
    </source>
</evidence>
<comment type="caution">
    <text evidence="11">The sequence shown here is derived from an EMBL/GenBank/DDBJ whole genome shotgun (WGS) entry which is preliminary data.</text>
</comment>
<comment type="function">
    <text evidence="8">Modifies, by uridylylation and deuridylylation, the PII regulatory proteins (GlnB and homologs), in response to the nitrogen status of the cell that GlnD senses through the glutamine level. Under low glutamine levels, catalyzes the conversion of the PII proteins and UTP to PII-UMP and PPi, while under higher glutamine levels, GlnD hydrolyzes PII-UMP to PII and UMP (deuridylylation). Thus, controls uridylylation state and activity of the PII proteins, and plays an important role in the regulation of nitrogen metabolism.</text>
</comment>
<dbReference type="InterPro" id="IPR003607">
    <property type="entry name" value="HD/PDEase_dom"/>
</dbReference>
<dbReference type="CDD" id="cd05401">
    <property type="entry name" value="NT_GlnE_GlnD_like"/>
    <property type="match status" value="1"/>
</dbReference>
<feature type="domain" description="ACT" evidence="9">
    <location>
        <begin position="792"/>
        <end position="861"/>
    </location>
</feature>
<comment type="catalytic activity">
    <reaction evidence="8">
        <text>[protein-PII]-uridylyl-L-tyrosine + H2O = [protein-PII]-L-tyrosine + UMP + H(+)</text>
        <dbReference type="Rhea" id="RHEA:48600"/>
        <dbReference type="Rhea" id="RHEA-COMP:12147"/>
        <dbReference type="Rhea" id="RHEA-COMP:12148"/>
        <dbReference type="ChEBI" id="CHEBI:15377"/>
        <dbReference type="ChEBI" id="CHEBI:15378"/>
        <dbReference type="ChEBI" id="CHEBI:46858"/>
        <dbReference type="ChEBI" id="CHEBI:57865"/>
        <dbReference type="ChEBI" id="CHEBI:90602"/>
    </reaction>
</comment>
<dbReference type="GO" id="GO:0006808">
    <property type="term" value="P:regulation of nitrogen utilization"/>
    <property type="evidence" value="ECO:0007669"/>
    <property type="project" value="UniProtKB-UniRule"/>
</dbReference>
<gene>
    <name evidence="8" type="primary">glnD</name>
    <name evidence="11" type="ORF">EDC45_1531</name>
</gene>
<keyword evidence="6 8" id="KW-0511">Multifunctional enzyme</keyword>
<organism evidence="11 12">
    <name type="scientific">Mesocricetibacter intestinalis</name>
    <dbReference type="NCBI Taxonomy" id="1521930"/>
    <lineage>
        <taxon>Bacteria</taxon>
        <taxon>Pseudomonadati</taxon>
        <taxon>Pseudomonadota</taxon>
        <taxon>Gammaproteobacteria</taxon>
        <taxon>Pasteurellales</taxon>
        <taxon>Pasteurellaceae</taxon>
        <taxon>Mesocricetibacter</taxon>
    </lineage>
</organism>
<keyword evidence="2 8" id="KW-0548">Nucleotidyltransferase</keyword>
<evidence type="ECO:0000256" key="3">
    <source>
        <dbReference type="ARBA" id="ARBA00022737"/>
    </source>
</evidence>
<keyword evidence="5 8" id="KW-0460">Magnesium</keyword>
<dbReference type="GO" id="GO:0008773">
    <property type="term" value="F:[protein-PII] uridylyltransferase activity"/>
    <property type="evidence" value="ECO:0007669"/>
    <property type="project" value="UniProtKB-UniRule"/>
</dbReference>
<dbReference type="SUPFAM" id="SSF81301">
    <property type="entry name" value="Nucleotidyltransferase"/>
    <property type="match status" value="1"/>
</dbReference>
<dbReference type="PROSITE" id="PS51671">
    <property type="entry name" value="ACT"/>
    <property type="match status" value="2"/>
</dbReference>
<dbReference type="EMBL" id="SNYQ01000006">
    <property type="protein sequence ID" value="TDQ57138.1"/>
    <property type="molecule type" value="Genomic_DNA"/>
</dbReference>
<dbReference type="InterPro" id="IPR010043">
    <property type="entry name" value="UTase/UR"/>
</dbReference>
<evidence type="ECO:0000313" key="12">
    <source>
        <dbReference type="Proteomes" id="UP000295657"/>
    </source>
</evidence>
<evidence type="ECO:0000259" key="10">
    <source>
        <dbReference type="PROSITE" id="PS51831"/>
    </source>
</evidence>
<keyword evidence="3" id="KW-0677">Repeat</keyword>
<evidence type="ECO:0000256" key="7">
    <source>
        <dbReference type="ARBA" id="ARBA00047968"/>
    </source>
</evidence>
<evidence type="ECO:0000256" key="4">
    <source>
        <dbReference type="ARBA" id="ARBA00022801"/>
    </source>
</evidence>
<dbReference type="InterPro" id="IPR013546">
    <property type="entry name" value="PII_UdlTrfase/GS_AdlTrfase"/>
</dbReference>
<evidence type="ECO:0000256" key="2">
    <source>
        <dbReference type="ARBA" id="ARBA00022695"/>
    </source>
</evidence>
<dbReference type="PANTHER" id="PTHR47320:SF1">
    <property type="entry name" value="BIFUNCTIONAL URIDYLYLTRANSFERASE_URIDYLYL-REMOVING ENZYME"/>
    <property type="match status" value="1"/>
</dbReference>
<name>A0A4V3D9N0_9PAST</name>
<keyword evidence="12" id="KW-1185">Reference proteome</keyword>
<dbReference type="EC" id="3.1.4.-" evidence="8"/>
<comment type="catalytic activity">
    <reaction evidence="8">
        <text>[protein-PII]-L-tyrosine + UTP = [protein-PII]-uridylyl-L-tyrosine + diphosphate</text>
        <dbReference type="Rhea" id="RHEA:13673"/>
        <dbReference type="Rhea" id="RHEA-COMP:12147"/>
        <dbReference type="Rhea" id="RHEA-COMP:12148"/>
        <dbReference type="ChEBI" id="CHEBI:33019"/>
        <dbReference type="ChEBI" id="CHEBI:46398"/>
        <dbReference type="ChEBI" id="CHEBI:46858"/>
        <dbReference type="ChEBI" id="CHEBI:90602"/>
        <dbReference type="EC" id="2.7.7.59"/>
    </reaction>
</comment>
<dbReference type="InterPro" id="IPR002912">
    <property type="entry name" value="ACT_dom"/>
</dbReference>
<evidence type="ECO:0000313" key="11">
    <source>
        <dbReference type="EMBL" id="TDQ57138.1"/>
    </source>
</evidence>
<feature type="region of interest" description="Uridylyltransferase" evidence="8">
    <location>
        <begin position="1"/>
        <end position="327"/>
    </location>
</feature>
<dbReference type="PIRSF" id="PIRSF006288">
    <property type="entry name" value="PII_uridyltransf"/>
    <property type="match status" value="1"/>
</dbReference>
<dbReference type="CDD" id="cd04900">
    <property type="entry name" value="ACT_UUR-like_1"/>
    <property type="match status" value="1"/>
</dbReference>
<dbReference type="InterPro" id="IPR043519">
    <property type="entry name" value="NT_sf"/>
</dbReference>
<dbReference type="SUPFAM" id="SSF109604">
    <property type="entry name" value="HD-domain/PDEase-like"/>
    <property type="match status" value="1"/>
</dbReference>
<sequence>MLFSYNSLAEPTPSAVKLQKDALKRNELENFSHTDINALIANRTLFCDRLLIELWHFFGLEREGLTLVAVGGYGRQEMFPLSDLDFLILTRAPVTEHRAQKISRFVQFLWDCGFDVGHAVRTLADCEREGKKDISIATNLLESRYLSGDKNLFAELSLLLRQQEFWPASAFFQAKTAEQRERYQRYNNTGYNLEPDIKYSPGGLRDLHLVYWLALRHSEAKNLRQILDSGFIYPEEFELLEQCRDFLFKVRFALHLILKRYDNRLLFDRQLKVSQLLGYRGEGNSGVEAMMKAFFQCLQDISTCSDILVKHYQEHFLAASTSAQTITLDQCFIAIDNEIRLLDPYCFQRRPDSMLDLFYHLTCYPDMGIHSSVLRRLHLAVKAFRGYLSDIPTAREKFIRLFAQPKAIERAFVPMHKYGVLNVYLPQWQGIKGLMQFDLFHTYTVDEHILRVMMKLESFAGGDNQISALCTDIFSRLSDRTLLYIAALFHDIAKGRGGDHARLGARDVRSFAEQHGFDRREAETMAWLVEQHLLMSVTAQRRDIYDPGVVRAFAEQVCNKVRLDYLICLTVADISATNETLWNSWKRSLLESLYQYSEQQFRRGMDNLLDQGEKIEDNCRRAEALLREREGDEIMQRVHHLWRNYPQDYFLRNNPKQLAWHTAEILRAEQPLLVRVSNRFSRGGTEIFVYCRDQSHLFHKLVCAIGARKFSIHDAQIMTTAEGYALDSFIVTELNGELLQKDRRRLLEQSLLRTLSENNMPNPVLSINPKLENFQVGTEVRFLHMNKREHTELELIALDKTGLLATVSRVFCDLSLNLLNAKITTVGEKAEDFFILTNKKGVALDAAERTLLEQRLRDALA</sequence>
<dbReference type="GO" id="GO:0008081">
    <property type="term" value="F:phosphoric diester hydrolase activity"/>
    <property type="evidence" value="ECO:0007669"/>
    <property type="project" value="UniProtKB-UniRule"/>
</dbReference>
<evidence type="ECO:0000256" key="8">
    <source>
        <dbReference type="HAMAP-Rule" id="MF_00277"/>
    </source>
</evidence>
<dbReference type="CDD" id="cd04899">
    <property type="entry name" value="ACT_ACR-UUR-like_2"/>
    <property type="match status" value="1"/>
</dbReference>
<comment type="caution">
    <text evidence="8">Lacks conserved residue(s) required for the propagation of feature annotation.</text>
</comment>
<dbReference type="SMART" id="SM00471">
    <property type="entry name" value="HDc"/>
    <property type="match status" value="1"/>
</dbReference>
<dbReference type="CDD" id="cd00077">
    <property type="entry name" value="HDc"/>
    <property type="match status" value="1"/>
</dbReference>
<dbReference type="NCBIfam" id="TIGR01693">
    <property type="entry name" value="UTase_glnD"/>
    <property type="match status" value="1"/>
</dbReference>
<comment type="cofactor">
    <cofactor evidence="8">
        <name>Mg(2+)</name>
        <dbReference type="ChEBI" id="CHEBI:18420"/>
    </cofactor>
</comment>
<reference evidence="11 12" key="1">
    <citation type="submission" date="2019-03" db="EMBL/GenBank/DDBJ databases">
        <title>Genomic Encyclopedia of Type Strains, Phase IV (KMG-IV): sequencing the most valuable type-strain genomes for metagenomic binning, comparative biology and taxonomic classification.</title>
        <authorList>
            <person name="Goeker M."/>
        </authorList>
    </citation>
    <scope>NUCLEOTIDE SEQUENCE [LARGE SCALE GENOMIC DNA]</scope>
    <source>
        <strain evidence="11 12">DSM 28403</strain>
    </source>
</reference>
<dbReference type="AlphaFoldDB" id="A0A4V3D9N0"/>
<accession>A0A4V3D9N0</accession>
<dbReference type="PANTHER" id="PTHR47320">
    <property type="entry name" value="BIFUNCTIONAL URIDYLYLTRANSFERASE/URIDYLYL-REMOVING ENZYME"/>
    <property type="match status" value="1"/>
</dbReference>
<comment type="catalytic activity">
    <reaction evidence="7">
        <text>guanosine 3',5'-bis(diphosphate) + H2O = GDP + diphosphate + H(+)</text>
        <dbReference type="Rhea" id="RHEA:14253"/>
        <dbReference type="ChEBI" id="CHEBI:15377"/>
        <dbReference type="ChEBI" id="CHEBI:15378"/>
        <dbReference type="ChEBI" id="CHEBI:33019"/>
        <dbReference type="ChEBI" id="CHEBI:58189"/>
        <dbReference type="ChEBI" id="CHEBI:77828"/>
        <dbReference type="EC" id="3.1.7.2"/>
    </reaction>
</comment>
<dbReference type="Proteomes" id="UP000295657">
    <property type="component" value="Unassembled WGS sequence"/>
</dbReference>
<dbReference type="OrthoDB" id="9758038at2"/>
<dbReference type="SUPFAM" id="SSF55021">
    <property type="entry name" value="ACT-like"/>
    <property type="match status" value="2"/>
</dbReference>
<protein>
    <recommendedName>
        <fullName evidence="8">Bifunctional uridylyltransferase/uridylyl-removing enzyme</fullName>
        <shortName evidence="8">UTase/UR</shortName>
    </recommendedName>
    <alternativeName>
        <fullName evidence="8">Bifunctional [protein-PII] modification enzyme</fullName>
    </alternativeName>
    <alternativeName>
        <fullName evidence="8">Bifunctional nitrogen sensor protein</fullName>
    </alternativeName>
    <domain>
        <recommendedName>
            <fullName evidence="8">[Protein-PII] uridylyltransferase</fullName>
            <shortName evidence="8">PII uridylyltransferase</shortName>
            <shortName evidence="8">UTase</shortName>
            <ecNumber evidence="8">2.7.7.59</ecNumber>
        </recommendedName>
    </domain>
    <domain>
        <recommendedName>
            <fullName evidence="8">[Protein-PII]-UMP uridylyl-removing enzyme</fullName>
            <shortName evidence="8">UR</shortName>
            <ecNumber evidence="8">3.1.4.-</ecNumber>
        </recommendedName>
    </domain>
</protein>
<keyword evidence="4 8" id="KW-0378">Hydrolase</keyword>
<comment type="similarity">
    <text evidence="8">Belongs to the GlnD family.</text>
</comment>
<evidence type="ECO:0000256" key="6">
    <source>
        <dbReference type="ARBA" id="ARBA00023268"/>
    </source>
</evidence>
<comment type="domain">
    <text evidence="8">Has four distinct domains: an N-terminal nucleotidyltransferase (NT) domain responsible for UTase activity, a central HD domain that encodes UR activity, and two C-terminal ACT domains that seem to have a role in glutamine sensing.</text>
</comment>
<dbReference type="PROSITE" id="PS51831">
    <property type="entry name" value="HD"/>
    <property type="match status" value="1"/>
</dbReference>
<dbReference type="EC" id="2.7.7.59" evidence="8"/>
<evidence type="ECO:0000256" key="1">
    <source>
        <dbReference type="ARBA" id="ARBA00022679"/>
    </source>
</evidence>
<comment type="activity regulation">
    <text evidence="8">Uridylyltransferase (UTase) activity is inhibited by glutamine, while glutamine activates uridylyl-removing (UR) activity.</text>
</comment>
<dbReference type="RefSeq" id="WP_133545092.1">
    <property type="nucleotide sequence ID" value="NZ_SNYQ01000006.1"/>
</dbReference>
<proteinExistence type="inferred from homology"/>
<dbReference type="SUPFAM" id="SSF81593">
    <property type="entry name" value="Nucleotidyltransferase substrate binding subunit/domain"/>
    <property type="match status" value="1"/>
</dbReference>
<dbReference type="InterPro" id="IPR006674">
    <property type="entry name" value="HD_domain"/>
</dbReference>
<evidence type="ECO:0000256" key="5">
    <source>
        <dbReference type="ARBA" id="ARBA00022842"/>
    </source>
</evidence>
<dbReference type="NCBIfam" id="NF002487">
    <property type="entry name" value="PRK01759.1"/>
    <property type="match status" value="1"/>
</dbReference>
<feature type="domain" description="HD" evidence="10">
    <location>
        <begin position="445"/>
        <end position="560"/>
    </location>
</feature>
<dbReference type="Pfam" id="PF08335">
    <property type="entry name" value="GlnD_UR_UTase"/>
    <property type="match status" value="1"/>
</dbReference>